<feature type="transmembrane region" description="Helical" evidence="1">
    <location>
        <begin position="31"/>
        <end position="52"/>
    </location>
</feature>
<feature type="transmembrane region" description="Helical" evidence="1">
    <location>
        <begin position="128"/>
        <end position="146"/>
    </location>
</feature>
<keyword evidence="1" id="KW-1133">Transmembrane helix</keyword>
<accession>A0ABY6QA88</accession>
<evidence type="ECO:0000313" key="3">
    <source>
        <dbReference type="Proteomes" id="UP001317963"/>
    </source>
</evidence>
<protein>
    <submittedName>
        <fullName evidence="2">Uncharacterized protein</fullName>
    </submittedName>
</protein>
<evidence type="ECO:0000256" key="1">
    <source>
        <dbReference type="SAM" id="Phobius"/>
    </source>
</evidence>
<evidence type="ECO:0000313" key="2">
    <source>
        <dbReference type="EMBL" id="UZP75151.1"/>
    </source>
</evidence>
<feature type="transmembrane region" description="Helical" evidence="1">
    <location>
        <begin position="158"/>
        <end position="175"/>
    </location>
</feature>
<name>A0ABY6QA88_9GAMM</name>
<keyword evidence="3" id="KW-1185">Reference proteome</keyword>
<feature type="transmembrane region" description="Helical" evidence="1">
    <location>
        <begin position="58"/>
        <end position="78"/>
    </location>
</feature>
<dbReference type="EMBL" id="CP036501">
    <property type="protein sequence ID" value="UZP75151.1"/>
    <property type="molecule type" value="Genomic_DNA"/>
</dbReference>
<feature type="transmembrane region" description="Helical" evidence="1">
    <location>
        <begin position="99"/>
        <end position="122"/>
    </location>
</feature>
<keyword evidence="1" id="KW-0472">Membrane</keyword>
<sequence length="203" mass="21675">METNAQDDLKYLRQVAEQGEKQPVHGGEFGILWGTLYFVASLYAYATLSGLFSFPSSTVVIAFALPIPIGVTGQYFLLKRFTQKSGAHSFGNRTSSAAWTAVGVSGFIIFLGIFLGKVLGFINADEAVIWGVLQAAIFSMYSVAYGITAQTTGDKAQYVYAAIGLLMAVATVFAIGQLEMFLVLAAGVFFGAVLPGILSLRRA</sequence>
<dbReference type="Proteomes" id="UP001317963">
    <property type="component" value="Chromosome"/>
</dbReference>
<reference evidence="2 3" key="1">
    <citation type="submission" date="2019-02" db="EMBL/GenBank/DDBJ databases">
        <title>Halieaceae_genomes.</title>
        <authorList>
            <person name="Li S.-H."/>
        </authorList>
    </citation>
    <scope>NUCLEOTIDE SEQUENCE [LARGE SCALE GENOMIC DNA]</scope>
    <source>
        <strain evidence="2 3">JH123</strain>
    </source>
</reference>
<dbReference type="RefSeq" id="WP_279241629.1">
    <property type="nucleotide sequence ID" value="NZ_CP036501.1"/>
</dbReference>
<keyword evidence="1" id="KW-0812">Transmembrane</keyword>
<feature type="transmembrane region" description="Helical" evidence="1">
    <location>
        <begin position="181"/>
        <end position="200"/>
    </location>
</feature>
<gene>
    <name evidence="2" type="ORF">E0F26_10560</name>
</gene>
<proteinExistence type="predicted"/>
<organism evidence="2 3">
    <name type="scientific">Candidatus Paraluminiphilus aquimaris</name>
    <dbReference type="NCBI Taxonomy" id="2518994"/>
    <lineage>
        <taxon>Bacteria</taxon>
        <taxon>Pseudomonadati</taxon>
        <taxon>Pseudomonadota</taxon>
        <taxon>Gammaproteobacteria</taxon>
        <taxon>Cellvibrionales</taxon>
        <taxon>Halieaceae</taxon>
        <taxon>Candidatus Paraluminiphilus</taxon>
    </lineage>
</organism>